<feature type="region of interest" description="Disordered" evidence="1">
    <location>
        <begin position="1"/>
        <end position="80"/>
    </location>
</feature>
<comment type="caution">
    <text evidence="2">The sequence shown here is derived from an EMBL/GenBank/DDBJ whole genome shotgun (WGS) entry which is preliminary data.</text>
</comment>
<evidence type="ECO:0000313" key="3">
    <source>
        <dbReference type="Proteomes" id="UP000276223"/>
    </source>
</evidence>
<sequence length="80" mass="8235">MIGSCRSEGLPTAKGLPSDGSQRTLTGKGPHEVGSLRAETQATLQRPCHVGGGTARESGRPRPLVVRASGLRFSGDDAHG</sequence>
<protein>
    <submittedName>
        <fullName evidence="2">Uncharacterized protein</fullName>
    </submittedName>
</protein>
<evidence type="ECO:0000313" key="2">
    <source>
        <dbReference type="EMBL" id="ROR01531.1"/>
    </source>
</evidence>
<reference evidence="2 3" key="1">
    <citation type="submission" date="2018-11" db="EMBL/GenBank/DDBJ databases">
        <title>Genomic Encyclopedia of Type Strains, Phase IV (KMG-IV): sequencing the most valuable type-strain genomes for metagenomic binning, comparative biology and taxonomic classification.</title>
        <authorList>
            <person name="Goeker M."/>
        </authorList>
    </citation>
    <scope>NUCLEOTIDE SEQUENCE [LARGE SCALE GENOMIC DNA]</scope>
    <source>
        <strain evidence="2 3">DSM 22027</strain>
    </source>
</reference>
<accession>A0A3N1VKM8</accession>
<organism evidence="2 3">
    <name type="scientific">Desulfosoma caldarium</name>
    <dbReference type="NCBI Taxonomy" id="610254"/>
    <lineage>
        <taxon>Bacteria</taxon>
        <taxon>Pseudomonadati</taxon>
        <taxon>Thermodesulfobacteriota</taxon>
        <taxon>Syntrophobacteria</taxon>
        <taxon>Syntrophobacterales</taxon>
        <taxon>Syntrophobacteraceae</taxon>
        <taxon>Desulfosoma</taxon>
    </lineage>
</organism>
<dbReference type="Proteomes" id="UP000276223">
    <property type="component" value="Unassembled WGS sequence"/>
</dbReference>
<proteinExistence type="predicted"/>
<gene>
    <name evidence="2" type="ORF">EDC27_0708</name>
</gene>
<name>A0A3N1VKM8_9BACT</name>
<dbReference type="AlphaFoldDB" id="A0A3N1VKM8"/>
<keyword evidence="3" id="KW-1185">Reference proteome</keyword>
<dbReference type="EMBL" id="RJVA01000010">
    <property type="protein sequence ID" value="ROR01531.1"/>
    <property type="molecule type" value="Genomic_DNA"/>
</dbReference>
<evidence type="ECO:0000256" key="1">
    <source>
        <dbReference type="SAM" id="MobiDB-lite"/>
    </source>
</evidence>